<dbReference type="SUPFAM" id="SSF51735">
    <property type="entry name" value="NAD(P)-binding Rossmann-fold domains"/>
    <property type="match status" value="1"/>
</dbReference>
<sequence length="127" mass="14398">MIGSGKNCYQFISVYDCVDALIEFHKQDHSFGIYNLGSVNPPTVIDLIKSIIKEANSSSFIIPTWGKGTKAILSFLDTVNLPILYSEQYLIADQDCLLDIQGLKEDLNIHPKFNDKDILLEAYRSYY</sequence>
<gene>
    <name evidence="1" type="ORF">METZ01_LOCUS386361</name>
</gene>
<proteinExistence type="predicted"/>
<reference evidence="1" key="1">
    <citation type="submission" date="2018-05" db="EMBL/GenBank/DDBJ databases">
        <authorList>
            <person name="Lanie J.A."/>
            <person name="Ng W.-L."/>
            <person name="Kazmierczak K.M."/>
            <person name="Andrzejewski T.M."/>
            <person name="Davidsen T.M."/>
            <person name="Wayne K.J."/>
            <person name="Tettelin H."/>
            <person name="Glass J.I."/>
            <person name="Rusch D."/>
            <person name="Podicherti R."/>
            <person name="Tsui H.-C.T."/>
            <person name="Winkler M.E."/>
        </authorList>
    </citation>
    <scope>NUCLEOTIDE SEQUENCE</scope>
</reference>
<dbReference type="InterPro" id="IPR036291">
    <property type="entry name" value="NAD(P)-bd_dom_sf"/>
</dbReference>
<evidence type="ECO:0000313" key="1">
    <source>
        <dbReference type="EMBL" id="SVD33507.1"/>
    </source>
</evidence>
<evidence type="ECO:0008006" key="2">
    <source>
        <dbReference type="Google" id="ProtNLM"/>
    </source>
</evidence>
<accession>A0A382UHH0</accession>
<protein>
    <recommendedName>
        <fullName evidence="2">NAD-dependent epimerase/dehydratase domain-containing protein</fullName>
    </recommendedName>
</protein>
<dbReference type="Gene3D" id="3.40.50.720">
    <property type="entry name" value="NAD(P)-binding Rossmann-like Domain"/>
    <property type="match status" value="1"/>
</dbReference>
<organism evidence="1">
    <name type="scientific">marine metagenome</name>
    <dbReference type="NCBI Taxonomy" id="408172"/>
    <lineage>
        <taxon>unclassified sequences</taxon>
        <taxon>metagenomes</taxon>
        <taxon>ecological metagenomes</taxon>
    </lineage>
</organism>
<dbReference type="AlphaFoldDB" id="A0A382UHH0"/>
<dbReference type="EMBL" id="UINC01144166">
    <property type="protein sequence ID" value="SVD33507.1"/>
    <property type="molecule type" value="Genomic_DNA"/>
</dbReference>
<name>A0A382UHH0_9ZZZZ</name>